<comment type="similarity">
    <text evidence="2">Belongs to the TrkH potassium transport family.</text>
</comment>
<dbReference type="Proteomes" id="UP000285710">
    <property type="component" value="Unassembled WGS sequence"/>
</dbReference>
<feature type="transmembrane region" description="Helical" evidence="9">
    <location>
        <begin position="491"/>
        <end position="511"/>
    </location>
</feature>
<evidence type="ECO:0000256" key="7">
    <source>
        <dbReference type="ARBA" id="ARBA00023065"/>
    </source>
</evidence>
<feature type="transmembrane region" description="Helical" evidence="9">
    <location>
        <begin position="205"/>
        <end position="223"/>
    </location>
</feature>
<evidence type="ECO:0000256" key="9">
    <source>
        <dbReference type="SAM" id="Phobius"/>
    </source>
</evidence>
<feature type="transmembrane region" description="Helical" evidence="9">
    <location>
        <begin position="328"/>
        <end position="348"/>
    </location>
</feature>
<organism evidence="10 11">
    <name type="scientific">Paenirhodobacter populi</name>
    <dbReference type="NCBI Taxonomy" id="2306993"/>
    <lineage>
        <taxon>Bacteria</taxon>
        <taxon>Pseudomonadati</taxon>
        <taxon>Pseudomonadota</taxon>
        <taxon>Alphaproteobacteria</taxon>
        <taxon>Rhodobacterales</taxon>
        <taxon>Rhodobacter group</taxon>
        <taxon>Paenirhodobacter</taxon>
    </lineage>
</organism>
<feature type="transmembrane region" description="Helical" evidence="9">
    <location>
        <begin position="41"/>
        <end position="59"/>
    </location>
</feature>
<feature type="transmembrane region" description="Helical" evidence="9">
    <location>
        <begin position="368"/>
        <end position="389"/>
    </location>
</feature>
<evidence type="ECO:0000256" key="8">
    <source>
        <dbReference type="ARBA" id="ARBA00023136"/>
    </source>
</evidence>
<feature type="transmembrane region" description="Helical" evidence="9">
    <location>
        <begin position="296"/>
        <end position="316"/>
    </location>
</feature>
<evidence type="ECO:0000256" key="4">
    <source>
        <dbReference type="ARBA" id="ARBA00022475"/>
    </source>
</evidence>
<evidence type="ECO:0000313" key="11">
    <source>
        <dbReference type="Proteomes" id="UP000285710"/>
    </source>
</evidence>
<feature type="transmembrane region" description="Helical" evidence="9">
    <location>
        <begin position="429"/>
        <end position="452"/>
    </location>
</feature>
<proteinExistence type="inferred from homology"/>
<evidence type="ECO:0000256" key="5">
    <source>
        <dbReference type="ARBA" id="ARBA00022692"/>
    </source>
</evidence>
<dbReference type="RefSeq" id="WP_128270514.1">
    <property type="nucleotide sequence ID" value="NZ_SAUW01000020.1"/>
</dbReference>
<reference evidence="10 11" key="1">
    <citation type="submission" date="2019-01" db="EMBL/GenBank/DDBJ databases">
        <title>Sinorhodobacter populi sp. nov. isolated from the symptomatic bark tissue of Populus euramericana canker.</title>
        <authorList>
            <person name="Xu G."/>
        </authorList>
    </citation>
    <scope>NUCLEOTIDE SEQUENCE [LARGE SCALE GENOMIC DNA]</scope>
    <source>
        <strain evidence="10 11">2D-5</strain>
    </source>
</reference>
<protein>
    <submittedName>
        <fullName evidence="10">TrkH family potassium uptake protein</fullName>
    </submittedName>
</protein>
<dbReference type="EMBL" id="SAUW01000020">
    <property type="protein sequence ID" value="RWR07779.1"/>
    <property type="molecule type" value="Genomic_DNA"/>
</dbReference>
<evidence type="ECO:0000256" key="3">
    <source>
        <dbReference type="ARBA" id="ARBA00022448"/>
    </source>
</evidence>
<keyword evidence="5 9" id="KW-0812">Transmembrane</keyword>
<dbReference type="GO" id="GO:0005886">
    <property type="term" value="C:plasma membrane"/>
    <property type="evidence" value="ECO:0007669"/>
    <property type="project" value="UniProtKB-SubCell"/>
</dbReference>
<evidence type="ECO:0000256" key="1">
    <source>
        <dbReference type="ARBA" id="ARBA00004651"/>
    </source>
</evidence>
<keyword evidence="11" id="KW-1185">Reference proteome</keyword>
<dbReference type="Pfam" id="PF02386">
    <property type="entry name" value="TrkH"/>
    <property type="match status" value="1"/>
</dbReference>
<reference evidence="10 11" key="2">
    <citation type="submission" date="2019-01" db="EMBL/GenBank/DDBJ databases">
        <authorList>
            <person name="Li Y."/>
        </authorList>
    </citation>
    <scope>NUCLEOTIDE SEQUENCE [LARGE SCALE GENOMIC DNA]</scope>
    <source>
        <strain evidence="10 11">2D-5</strain>
    </source>
</reference>
<feature type="transmembrane region" description="Helical" evidence="9">
    <location>
        <begin position="71"/>
        <end position="93"/>
    </location>
</feature>
<keyword evidence="3" id="KW-0813">Transport</keyword>
<dbReference type="AlphaFoldDB" id="A0A443IPM6"/>
<keyword evidence="4" id="KW-1003">Cell membrane</keyword>
<dbReference type="InterPro" id="IPR003445">
    <property type="entry name" value="Cat_transpt"/>
</dbReference>
<keyword evidence="8 9" id="KW-0472">Membrane</keyword>
<evidence type="ECO:0000313" key="10">
    <source>
        <dbReference type="EMBL" id="RWR07779.1"/>
    </source>
</evidence>
<dbReference type="GO" id="GO:0008324">
    <property type="term" value="F:monoatomic cation transmembrane transporter activity"/>
    <property type="evidence" value="ECO:0007669"/>
    <property type="project" value="InterPro"/>
</dbReference>
<keyword evidence="7" id="KW-0406">Ion transport</keyword>
<keyword evidence="6 9" id="KW-1133">Transmembrane helix</keyword>
<evidence type="ECO:0000256" key="2">
    <source>
        <dbReference type="ARBA" id="ARBA00009137"/>
    </source>
</evidence>
<comment type="subcellular location">
    <subcellularLocation>
        <location evidence="1">Cell membrane</location>
        <topology evidence="1">Multi-pass membrane protein</topology>
    </subcellularLocation>
</comment>
<evidence type="ECO:0000256" key="6">
    <source>
        <dbReference type="ARBA" id="ARBA00022989"/>
    </source>
</evidence>
<dbReference type="PANTHER" id="PTHR32024">
    <property type="entry name" value="TRK SYSTEM POTASSIUM UPTAKE PROTEIN TRKG-RELATED"/>
    <property type="match status" value="1"/>
</dbReference>
<dbReference type="PANTHER" id="PTHR32024:SF2">
    <property type="entry name" value="TRK SYSTEM POTASSIUM UPTAKE PROTEIN TRKG-RELATED"/>
    <property type="match status" value="1"/>
</dbReference>
<name>A0A443IPM6_9RHOB</name>
<accession>A0A443IPM6</accession>
<gene>
    <name evidence="10" type="ORF">D2T33_16495</name>
</gene>
<feature type="transmembrane region" description="Helical" evidence="9">
    <location>
        <begin position="132"/>
        <end position="152"/>
    </location>
</feature>
<comment type="caution">
    <text evidence="10">The sequence shown here is derived from an EMBL/GenBank/DDBJ whole genome shotgun (WGS) entry which is preliminary data.</text>
</comment>
<dbReference type="GO" id="GO:0030001">
    <property type="term" value="P:metal ion transport"/>
    <property type="evidence" value="ECO:0007669"/>
    <property type="project" value="UniProtKB-ARBA"/>
</dbReference>
<sequence>MRALTEAPLFVVLIAIGALAMQVPAIHAVMGGHYAVARSFFYSGILFLGLSLLLGLAGAANAEGRTSRAHLVTMLASFLLLPLELATPFYLAVPDTTLFRSWWEMVSCLTTTGATLYDPERLIGSLHLWRALIGWLGGYFILVMAIAVLAPLRLGGFEIFGSGAATHSANLRADPVRAVGGGEAPTFFTDDIAEPGERIRHFARVLLPAYAGLTAVLWLLLVTVGEDGLVALCHAMSTLSTSGISPLGTLGRGEGGIPGEMFIFLFLIPALSRRLWPGGGELRASARLRDDPELRLAAVLVLLVTQVLFMRHWLAALEIDTPVAPGQVLRSVWGGLFTSLSFLTTTGFASGSWNEARTWSGLGTPGLILAGLAVTGGGIATTAGGIRLLRIYALLRHGERELVRLVHPAAVHGGGPTARWLRRQGAYTAWIFFMLFMLSGAVIMAAVSLAGMRFEPGAVMTIAALSNTGPLAAIALDTPLRWSELDAGPQFILALAMVLGRLETLAIVALFNPDFWRG</sequence>